<evidence type="ECO:0000256" key="1">
    <source>
        <dbReference type="ARBA" id="ARBA00023015"/>
    </source>
</evidence>
<protein>
    <submittedName>
        <fullName evidence="6">AraC family transcriptional regulator</fullName>
    </submittedName>
</protein>
<dbReference type="RefSeq" id="WP_182332676.1">
    <property type="nucleotide sequence ID" value="NZ_CP058555.1"/>
</dbReference>
<keyword evidence="7" id="KW-1185">Reference proteome</keyword>
<evidence type="ECO:0000313" key="6">
    <source>
        <dbReference type="EMBL" id="QMV68192.1"/>
    </source>
</evidence>
<accession>A0A7G5E2G7</accession>
<dbReference type="PROSITE" id="PS00041">
    <property type="entry name" value="HTH_ARAC_FAMILY_1"/>
    <property type="match status" value="1"/>
</dbReference>
<feature type="transmembrane region" description="Helical" evidence="4">
    <location>
        <begin position="65"/>
        <end position="86"/>
    </location>
</feature>
<reference evidence="6 7" key="1">
    <citation type="journal article" date="2020" name="G3 (Bethesda)">
        <title>CeMbio - The Caenorhabditis elegans Microbiome Resource.</title>
        <authorList>
            <person name="Dirksen P."/>
            <person name="Assie A."/>
            <person name="Zimmermann J."/>
            <person name="Zhang F."/>
            <person name="Tietje A.M."/>
            <person name="Marsh S.A."/>
            <person name="Felix M.A."/>
            <person name="Shapira M."/>
            <person name="Kaleta C."/>
            <person name="Schulenburg H."/>
            <person name="Samuel B."/>
        </authorList>
    </citation>
    <scope>NUCLEOTIDE SEQUENCE [LARGE SCALE GENOMIC DNA]</scope>
    <source>
        <strain evidence="6 7">BIGb0170</strain>
    </source>
</reference>
<keyword evidence="4" id="KW-0812">Transmembrane</keyword>
<keyword evidence="1" id="KW-0805">Transcription regulation</keyword>
<keyword evidence="4" id="KW-0472">Membrane</keyword>
<dbReference type="AlphaFoldDB" id="A0A7G5E2G7"/>
<dbReference type="Pfam" id="PF12833">
    <property type="entry name" value="HTH_18"/>
    <property type="match status" value="1"/>
</dbReference>
<gene>
    <name evidence="6" type="ORF">HS960_11215</name>
</gene>
<dbReference type="PROSITE" id="PS01124">
    <property type="entry name" value="HTH_ARAC_FAMILY_2"/>
    <property type="match status" value="1"/>
</dbReference>
<dbReference type="Gene3D" id="1.10.10.60">
    <property type="entry name" value="Homeodomain-like"/>
    <property type="match status" value="2"/>
</dbReference>
<dbReference type="GO" id="GO:0043565">
    <property type="term" value="F:sequence-specific DNA binding"/>
    <property type="evidence" value="ECO:0007669"/>
    <property type="project" value="InterPro"/>
</dbReference>
<dbReference type="SUPFAM" id="SSF46689">
    <property type="entry name" value="Homeodomain-like"/>
    <property type="match status" value="1"/>
</dbReference>
<organism evidence="6 7">
    <name type="scientific">Sphingobacterium paramultivorum</name>
    <dbReference type="NCBI Taxonomy" id="2886510"/>
    <lineage>
        <taxon>Bacteria</taxon>
        <taxon>Pseudomonadati</taxon>
        <taxon>Bacteroidota</taxon>
        <taxon>Sphingobacteriia</taxon>
        <taxon>Sphingobacteriales</taxon>
        <taxon>Sphingobacteriaceae</taxon>
        <taxon>Sphingobacterium</taxon>
    </lineage>
</organism>
<keyword evidence="2" id="KW-0238">DNA-binding</keyword>
<dbReference type="SMART" id="SM00342">
    <property type="entry name" value="HTH_ARAC"/>
    <property type="match status" value="1"/>
</dbReference>
<sequence length="353" mass="41098">MSFAEKILFFISLLGAFNAFILGVYFIFFTAKKYLPNYLLGGLLMVLSIRIGKSVIYFFDANLPRTFLQIGLTACLFIGPFLYFFIKSEIRKIKRLPRLWLWQLVVWFILIVVIGVIYPYQYFAPLWWHYIIPLIYFQWGIYIVFSVFLLMPIIKRAFGKEEIKVFEKWILTICGGVLLLFVSYVWAFFNITKGSYIHAAIFFSLIIYLVIFTLLYRKKTNDLSSFSLHKYADKKIDTEEVKQIIGKLTLVMTEKELFKNPNLKISELAKAINISTHQLSQILNESIDKNFTLFVNEYRINEACKLLLSNPNLTVEAVADEVGFNAKSTFFAAFKKMRGTTPSVYQKLNTPDL</sequence>
<dbReference type="GO" id="GO:0003700">
    <property type="term" value="F:DNA-binding transcription factor activity"/>
    <property type="evidence" value="ECO:0007669"/>
    <property type="project" value="InterPro"/>
</dbReference>
<keyword evidence="4" id="KW-1133">Transmembrane helix</keyword>
<feature type="transmembrane region" description="Helical" evidence="4">
    <location>
        <begin position="126"/>
        <end position="149"/>
    </location>
</feature>
<dbReference type="PANTHER" id="PTHR43280">
    <property type="entry name" value="ARAC-FAMILY TRANSCRIPTIONAL REGULATOR"/>
    <property type="match status" value="1"/>
</dbReference>
<dbReference type="InterPro" id="IPR018062">
    <property type="entry name" value="HTH_AraC-typ_CS"/>
</dbReference>
<feature type="domain" description="HTH araC/xylS-type" evidence="5">
    <location>
        <begin position="247"/>
        <end position="348"/>
    </location>
</feature>
<dbReference type="PANTHER" id="PTHR43280:SF29">
    <property type="entry name" value="ARAC-FAMILY TRANSCRIPTIONAL REGULATOR"/>
    <property type="match status" value="1"/>
</dbReference>
<keyword evidence="3" id="KW-0804">Transcription</keyword>
<dbReference type="InterPro" id="IPR018060">
    <property type="entry name" value="HTH_AraC"/>
</dbReference>
<evidence type="ECO:0000256" key="2">
    <source>
        <dbReference type="ARBA" id="ARBA00023125"/>
    </source>
</evidence>
<proteinExistence type="predicted"/>
<evidence type="ECO:0000313" key="7">
    <source>
        <dbReference type="Proteomes" id="UP000515450"/>
    </source>
</evidence>
<feature type="transmembrane region" description="Helical" evidence="4">
    <location>
        <begin position="98"/>
        <end position="120"/>
    </location>
</feature>
<dbReference type="EMBL" id="CP058555">
    <property type="protein sequence ID" value="QMV68192.1"/>
    <property type="molecule type" value="Genomic_DNA"/>
</dbReference>
<dbReference type="InterPro" id="IPR009057">
    <property type="entry name" value="Homeodomain-like_sf"/>
</dbReference>
<evidence type="ECO:0000256" key="3">
    <source>
        <dbReference type="ARBA" id="ARBA00023163"/>
    </source>
</evidence>
<feature type="transmembrane region" description="Helical" evidence="4">
    <location>
        <begin position="169"/>
        <end position="189"/>
    </location>
</feature>
<name>A0A7G5E2G7_9SPHI</name>
<evidence type="ECO:0000256" key="4">
    <source>
        <dbReference type="SAM" id="Phobius"/>
    </source>
</evidence>
<feature type="transmembrane region" description="Helical" evidence="4">
    <location>
        <begin position="195"/>
        <end position="216"/>
    </location>
</feature>
<dbReference type="Proteomes" id="UP000515450">
    <property type="component" value="Chromosome"/>
</dbReference>
<evidence type="ECO:0000259" key="5">
    <source>
        <dbReference type="PROSITE" id="PS01124"/>
    </source>
</evidence>
<feature type="transmembrane region" description="Helical" evidence="4">
    <location>
        <begin position="6"/>
        <end position="31"/>
    </location>
</feature>